<name>A0A1M5EEQ5_9FLAO</name>
<dbReference type="InterPro" id="IPR036691">
    <property type="entry name" value="Endo/exonu/phosph_ase_sf"/>
</dbReference>
<gene>
    <name evidence="5" type="ORF">SAMN05444396_101338</name>
</gene>
<dbReference type="InterPro" id="IPR005135">
    <property type="entry name" value="Endo/exonuclease/phosphatase"/>
</dbReference>
<evidence type="ECO:0000313" key="6">
    <source>
        <dbReference type="Proteomes" id="UP000184036"/>
    </source>
</evidence>
<dbReference type="AlphaFoldDB" id="A0A1M5EEQ5"/>
<keyword evidence="6" id="KW-1185">Reference proteome</keyword>
<dbReference type="SUPFAM" id="SSF56219">
    <property type="entry name" value="DNase I-like"/>
    <property type="match status" value="1"/>
</dbReference>
<dbReference type="EMBL" id="FQWE01000001">
    <property type="protein sequence ID" value="SHF77667.1"/>
    <property type="molecule type" value="Genomic_DNA"/>
</dbReference>
<dbReference type="Gene3D" id="3.60.10.10">
    <property type="entry name" value="Endonuclease/exonuclease/phosphatase"/>
    <property type="match status" value="1"/>
</dbReference>
<dbReference type="Pfam" id="PF03372">
    <property type="entry name" value="Exo_endo_phos"/>
    <property type="match status" value="1"/>
</dbReference>
<dbReference type="RefSeq" id="WP_072987358.1">
    <property type="nucleotide sequence ID" value="NZ_FQWE01000001.1"/>
</dbReference>
<dbReference type="OrthoDB" id="5500612at2"/>
<evidence type="ECO:0000256" key="1">
    <source>
        <dbReference type="ARBA" id="ARBA00022729"/>
    </source>
</evidence>
<proteinExistence type="predicted"/>
<dbReference type="NCBIfam" id="TIGR04183">
    <property type="entry name" value="Por_Secre_tail"/>
    <property type="match status" value="1"/>
</dbReference>
<dbReference type="NCBIfam" id="NF038128">
    <property type="entry name" value="choice_anch_J"/>
    <property type="match status" value="1"/>
</dbReference>
<dbReference type="STRING" id="271157.SAMN05444396_101338"/>
<feature type="signal peptide" evidence="2">
    <location>
        <begin position="1"/>
        <end position="26"/>
    </location>
</feature>
<evidence type="ECO:0000313" key="5">
    <source>
        <dbReference type="EMBL" id="SHF77667.1"/>
    </source>
</evidence>
<accession>A0A1M5EEQ5</accession>
<organism evidence="5 6">
    <name type="scientific">Flavobacterium segetis</name>
    <dbReference type="NCBI Taxonomy" id="271157"/>
    <lineage>
        <taxon>Bacteria</taxon>
        <taxon>Pseudomonadati</taxon>
        <taxon>Bacteroidota</taxon>
        <taxon>Flavobacteriia</taxon>
        <taxon>Flavobacteriales</taxon>
        <taxon>Flavobacteriaceae</taxon>
        <taxon>Flavobacterium</taxon>
    </lineage>
</organism>
<reference evidence="6" key="1">
    <citation type="submission" date="2016-11" db="EMBL/GenBank/DDBJ databases">
        <authorList>
            <person name="Varghese N."/>
            <person name="Submissions S."/>
        </authorList>
    </citation>
    <scope>NUCLEOTIDE SEQUENCE [LARGE SCALE GENOMIC DNA]</scope>
    <source>
        <strain evidence="6">DSM 19741</strain>
    </source>
</reference>
<feature type="domain" description="Secretion system C-terminal sorting" evidence="4">
    <location>
        <begin position="1058"/>
        <end position="1134"/>
    </location>
</feature>
<dbReference type="Proteomes" id="UP000184036">
    <property type="component" value="Unassembled WGS sequence"/>
</dbReference>
<evidence type="ECO:0000259" key="3">
    <source>
        <dbReference type="Pfam" id="PF03372"/>
    </source>
</evidence>
<dbReference type="InterPro" id="IPR026444">
    <property type="entry name" value="Secre_tail"/>
</dbReference>
<protein>
    <submittedName>
        <fullName evidence="5">Por secretion system C-terminal sorting domain-containing protein</fullName>
    </submittedName>
</protein>
<evidence type="ECO:0000259" key="4">
    <source>
        <dbReference type="Pfam" id="PF18962"/>
    </source>
</evidence>
<feature type="domain" description="Endonuclease/exonuclease/phosphatase" evidence="3">
    <location>
        <begin position="739"/>
        <end position="1027"/>
    </location>
</feature>
<sequence length="1136" mass="122829">MKQNYHFRQILAFLSFFYCFSVSVFAQGTAPVPQELPYTQDFSSLPHAATTYPAGFQGWTASISSGAAFNTSATIVADRALVASSTASTASGNVHNYNGKIGFLNTSALDLAIGFAFKTTGKSGITVEYDAMVIRNPYNGASSDRLNDLILQYRTSTTNEFTNLVPTVYTNGTTAQNSGVIGQNIQKIKILLPNGCNNQDVVQIRWISRQFSGGGSRPSFAIDNISIINDIAAPVNAVNYPQISNIVADGFDFLSQLNEVGKTYYVILPSGSAEPTISQIKAGTNIANAAAIKAGTLAIDDAALPYSQNITGLTLGTAYVVYSISEDAYGNIQSAVNKIDVTTSSVLVPVLKTSKTTIDFSLVEQNFNSTIQSYELQGINLNGTVTLTASGNFTISKDQNSAFQSSLLFTAADFSSGATANVYVKFSPNATDAFTGQITHASSGATTKIISLSGTGINPYIQDFNNANVLINSGWTEYSVAGNTIKWVSTTTRFNSSPAAVQINGYGESGESKDWLISPNLRLNSFDNFPLLSFYSRKFFSGPALKLMVSVDYDGKSNPETATWIALDGDFPTTTGTFKQSRYINLESYKTDHTYLAWVYETTAGGGTNTAEWTVDDVSIANTVSFLASIPDLNFGEIEINATSASQSFVFTAGGYGDLTITAPTDYQISLDDITFQSALTVLAADALAGKTIYARFFPSTKALNISGTFTVVGTGLNQGIGSLNGSSLLKTDTFDIVTYNLEFFGTDVKNTSNVEFGPTDDALQIDNVAKVMNTLNADVYAVQEVSDDSALETLIQKISINGKTFDKVISPVWSRSYQAPDPTFPPQKLVVIYNTKTTTVKKTRVMLSQLYDDLRAGTKTLPNYPDVASSFFSSGRLPYVVDIETNINGVKKELKIINIHARANSGSDLVKYNQRKYDVDVLKDSLDAQYPDANLIILGDYNDDVDESVIAGKPSTFQKIVEDVTRYNPLTLDISKAGAFSYLSSGGFLDHIIISNELTADYVPNSIKVYDPRLDVPNYVNTTSDHGPVIARFELKAAVNLATNEFIMKNGLSVVSYPNPTSESFNVTISSVDTVDLELNIYDMLGRVMGDAVKLKGLTGENTIKINSTKLPVGIYIYTISKDNKIVFKDKIIKN</sequence>
<dbReference type="Pfam" id="PF18962">
    <property type="entry name" value="Por_Secre_tail"/>
    <property type="match status" value="1"/>
</dbReference>
<feature type="chain" id="PRO_5012974169" evidence="2">
    <location>
        <begin position="27"/>
        <end position="1136"/>
    </location>
</feature>
<keyword evidence="1 2" id="KW-0732">Signal</keyword>
<dbReference type="Gene3D" id="2.60.120.260">
    <property type="entry name" value="Galactose-binding domain-like"/>
    <property type="match status" value="1"/>
</dbReference>
<dbReference type="GO" id="GO:0003824">
    <property type="term" value="F:catalytic activity"/>
    <property type="evidence" value="ECO:0007669"/>
    <property type="project" value="InterPro"/>
</dbReference>
<evidence type="ECO:0000256" key="2">
    <source>
        <dbReference type="SAM" id="SignalP"/>
    </source>
</evidence>